<dbReference type="GO" id="GO:0003677">
    <property type="term" value="F:DNA binding"/>
    <property type="evidence" value="ECO:0007669"/>
    <property type="project" value="UniProtKB-KW"/>
</dbReference>
<dbReference type="InterPro" id="IPR013096">
    <property type="entry name" value="Cupin_2"/>
</dbReference>
<keyword evidence="1" id="KW-0238">DNA-binding</keyword>
<dbReference type="EMBL" id="RBZP01000016">
    <property type="protein sequence ID" value="RKQ30765.1"/>
    <property type="molecule type" value="Genomic_DNA"/>
</dbReference>
<dbReference type="InterPro" id="IPR011051">
    <property type="entry name" value="RmlC_Cupin_sf"/>
</dbReference>
<keyword evidence="4" id="KW-1185">Reference proteome</keyword>
<dbReference type="Pfam" id="PF01381">
    <property type="entry name" value="HTH_3"/>
    <property type="match status" value="1"/>
</dbReference>
<proteinExistence type="predicted"/>
<organism evidence="3 4">
    <name type="scientific">Oceanobacillus halophilus</name>
    <dbReference type="NCBI Taxonomy" id="930130"/>
    <lineage>
        <taxon>Bacteria</taxon>
        <taxon>Bacillati</taxon>
        <taxon>Bacillota</taxon>
        <taxon>Bacilli</taxon>
        <taxon>Bacillales</taxon>
        <taxon>Bacillaceae</taxon>
        <taxon>Oceanobacillus</taxon>
    </lineage>
</organism>
<dbReference type="CDD" id="cd02209">
    <property type="entry name" value="cupin_XRE_C"/>
    <property type="match status" value="1"/>
</dbReference>
<dbReference type="PANTHER" id="PTHR46797:SF19">
    <property type="entry name" value="BLL2473 PROTEIN"/>
    <property type="match status" value="1"/>
</dbReference>
<protein>
    <submittedName>
        <fullName evidence="3">XRE family transcriptional regulator</fullName>
    </submittedName>
</protein>
<dbReference type="InterPro" id="IPR014710">
    <property type="entry name" value="RmlC-like_jellyroll"/>
</dbReference>
<dbReference type="OrthoDB" id="34624at2"/>
<evidence type="ECO:0000313" key="3">
    <source>
        <dbReference type="EMBL" id="RKQ30765.1"/>
    </source>
</evidence>
<dbReference type="SUPFAM" id="SSF47413">
    <property type="entry name" value="lambda repressor-like DNA-binding domains"/>
    <property type="match status" value="1"/>
</dbReference>
<dbReference type="SUPFAM" id="SSF51182">
    <property type="entry name" value="RmlC-like cupins"/>
    <property type="match status" value="1"/>
</dbReference>
<reference evidence="3 4" key="1">
    <citation type="journal article" date="2016" name="Int. J. Syst. Evol. Microbiol.">
        <title>Oceanobacillus halophilus sp. nov., a novel moderately halophilic bacterium from a hypersaline lake.</title>
        <authorList>
            <person name="Amoozegar M.A."/>
            <person name="Bagheri M."/>
            <person name="Makhdoumi A."/>
            <person name="Nikou M.M."/>
            <person name="Fazeli S.A.S."/>
            <person name="Schumann P."/>
            <person name="Sproer C."/>
            <person name="Sanchez-Porro C."/>
            <person name="Ventosa A."/>
        </authorList>
    </citation>
    <scope>NUCLEOTIDE SEQUENCE [LARGE SCALE GENOMIC DNA]</scope>
    <source>
        <strain evidence="3 4">DSM 23996</strain>
    </source>
</reference>
<accession>A0A494ZW15</accession>
<sequence length="186" mass="21021">MDLNKIGQKIKGLRLRQKKTQQQIAEECGISKSMLSKIENGQTASAVATLSKISEALNVTLSWLLDDKVDDTLVLQKRSNRKSKVGDAHMGYSYELLANRSQFSGIEPTIVHVTPKNMNMRTETYTHTQDEFIFILEGSIYLLYDGENYYMEKGDSAYFEGSKPHLFVPVTDEEAQVLACFIDRAV</sequence>
<dbReference type="InterPro" id="IPR050807">
    <property type="entry name" value="TransReg_Diox_bact_type"/>
</dbReference>
<feature type="domain" description="HTH cro/C1-type" evidence="2">
    <location>
        <begin position="10"/>
        <end position="64"/>
    </location>
</feature>
<dbReference type="RefSeq" id="WP_121205444.1">
    <property type="nucleotide sequence ID" value="NZ_RBZP01000016.1"/>
</dbReference>
<dbReference type="SMART" id="SM00530">
    <property type="entry name" value="HTH_XRE"/>
    <property type="match status" value="1"/>
</dbReference>
<dbReference type="Proteomes" id="UP000269301">
    <property type="component" value="Unassembled WGS sequence"/>
</dbReference>
<dbReference type="PANTHER" id="PTHR46797">
    <property type="entry name" value="HTH-TYPE TRANSCRIPTIONAL REGULATOR"/>
    <property type="match status" value="1"/>
</dbReference>
<dbReference type="AlphaFoldDB" id="A0A494ZW15"/>
<dbReference type="Gene3D" id="2.60.120.10">
    <property type="entry name" value="Jelly Rolls"/>
    <property type="match status" value="1"/>
</dbReference>
<dbReference type="InterPro" id="IPR001387">
    <property type="entry name" value="Cro/C1-type_HTH"/>
</dbReference>
<comment type="caution">
    <text evidence="3">The sequence shown here is derived from an EMBL/GenBank/DDBJ whole genome shotgun (WGS) entry which is preliminary data.</text>
</comment>
<dbReference type="Gene3D" id="1.10.260.40">
    <property type="entry name" value="lambda repressor-like DNA-binding domains"/>
    <property type="match status" value="1"/>
</dbReference>
<dbReference type="Pfam" id="PF07883">
    <property type="entry name" value="Cupin_2"/>
    <property type="match status" value="1"/>
</dbReference>
<name>A0A494ZW15_9BACI</name>
<dbReference type="InterPro" id="IPR010982">
    <property type="entry name" value="Lambda_DNA-bd_dom_sf"/>
</dbReference>
<evidence type="ECO:0000256" key="1">
    <source>
        <dbReference type="ARBA" id="ARBA00023125"/>
    </source>
</evidence>
<evidence type="ECO:0000313" key="4">
    <source>
        <dbReference type="Proteomes" id="UP000269301"/>
    </source>
</evidence>
<dbReference type="PROSITE" id="PS50943">
    <property type="entry name" value="HTH_CROC1"/>
    <property type="match status" value="1"/>
</dbReference>
<dbReference type="GO" id="GO:0005829">
    <property type="term" value="C:cytosol"/>
    <property type="evidence" value="ECO:0007669"/>
    <property type="project" value="TreeGrafter"/>
</dbReference>
<dbReference type="CDD" id="cd00093">
    <property type="entry name" value="HTH_XRE"/>
    <property type="match status" value="1"/>
</dbReference>
<dbReference type="GO" id="GO:0003700">
    <property type="term" value="F:DNA-binding transcription factor activity"/>
    <property type="evidence" value="ECO:0007669"/>
    <property type="project" value="TreeGrafter"/>
</dbReference>
<gene>
    <name evidence="3" type="ORF">D8M06_15215</name>
</gene>
<evidence type="ECO:0000259" key="2">
    <source>
        <dbReference type="PROSITE" id="PS50943"/>
    </source>
</evidence>